<name>W1PV09_AMBTC</name>
<dbReference type="OMA" id="YTSFTHA"/>
<evidence type="ECO:0000259" key="3">
    <source>
        <dbReference type="Pfam" id="PF17942"/>
    </source>
</evidence>
<dbReference type="InterPro" id="IPR045261">
    <property type="entry name" value="MORC_ATPase"/>
</dbReference>
<dbReference type="Proteomes" id="UP000017836">
    <property type="component" value="Unassembled WGS sequence"/>
</dbReference>
<dbReference type="PANTHER" id="PTHR23336:SF11">
    <property type="entry name" value="OS06G0622000 PROTEIN"/>
    <property type="match status" value="1"/>
</dbReference>
<evidence type="ECO:0000313" key="5">
    <source>
        <dbReference type="Proteomes" id="UP000017836"/>
    </source>
</evidence>
<dbReference type="HOGENOM" id="CLU_1143921_0_0_1"/>
<evidence type="ECO:0000256" key="2">
    <source>
        <dbReference type="ARBA" id="ARBA00023204"/>
    </source>
</evidence>
<keyword evidence="5" id="KW-1185">Reference proteome</keyword>
<accession>W1PV09</accession>
<dbReference type="EMBL" id="KI392687">
    <property type="protein sequence ID" value="ERN11546.1"/>
    <property type="molecule type" value="Genomic_DNA"/>
</dbReference>
<dbReference type="GO" id="GO:0016887">
    <property type="term" value="F:ATP hydrolysis activity"/>
    <property type="evidence" value="ECO:0007669"/>
    <property type="project" value="InterPro"/>
</dbReference>
<dbReference type="GO" id="GO:0006281">
    <property type="term" value="P:DNA repair"/>
    <property type="evidence" value="ECO:0007669"/>
    <property type="project" value="UniProtKB-KW"/>
</dbReference>
<protein>
    <recommendedName>
        <fullName evidence="3">Morc S5 domain-containing protein</fullName>
    </recommendedName>
</protein>
<evidence type="ECO:0000313" key="4">
    <source>
        <dbReference type="EMBL" id="ERN11546.1"/>
    </source>
</evidence>
<dbReference type="AlphaFoldDB" id="W1PV09"/>
<dbReference type="Pfam" id="PF17942">
    <property type="entry name" value="Morc6_S5"/>
    <property type="match status" value="1"/>
</dbReference>
<dbReference type="eggNOG" id="KOG1845">
    <property type="taxonomic scope" value="Eukaryota"/>
</dbReference>
<dbReference type="InterPro" id="IPR041006">
    <property type="entry name" value="Morc_S5"/>
</dbReference>
<dbReference type="Gene3D" id="3.30.40.100">
    <property type="match status" value="1"/>
</dbReference>
<dbReference type="Gramene" id="ERN11546">
    <property type="protein sequence ID" value="ERN11546"/>
    <property type="gene ID" value="AMTR_s00022p00148920"/>
</dbReference>
<feature type="domain" description="Morc S5" evidence="3">
    <location>
        <begin position="4"/>
        <end position="94"/>
    </location>
</feature>
<gene>
    <name evidence="4" type="ORF">AMTR_s00022p00148920</name>
</gene>
<dbReference type="PANTHER" id="PTHR23336">
    <property type="entry name" value="ZINC FINGER CW-TYPE COILED-COIL DOMAIN PROTEIN 3"/>
    <property type="match status" value="1"/>
</dbReference>
<keyword evidence="2" id="KW-0234">DNA repair</keyword>
<proteinExistence type="predicted"/>
<reference evidence="5" key="1">
    <citation type="journal article" date="2013" name="Science">
        <title>The Amborella genome and the evolution of flowering plants.</title>
        <authorList>
            <consortium name="Amborella Genome Project"/>
        </authorList>
    </citation>
    <scope>NUCLEOTIDE SEQUENCE [LARGE SCALE GENOMIC DNA]</scope>
</reference>
<keyword evidence="1" id="KW-0227">DNA damage</keyword>
<sequence>MGKAAQLTLGCSQMEWEWMNSGIFLYWHGRLIEAYKKVGGMLHSADVGRGVIGVIDQSVGNGNVWVLNNKHGFPDFERYAMLEEWLGRKADDYWDENFDNLALKRGSTHFIPDNEWVQCDKRRKWRMLSPGFNSNSLPSEWFWCLPPFKGLRSDPEQKLKPGIVTVGAKRSHITSDNDPLYIEVSPSAIIKRKLFSRKNRAPMCTVDHTEAVYGLSLQIPAPKLTYSSAYTSFTHAKLLKNGY</sequence>
<evidence type="ECO:0000256" key="1">
    <source>
        <dbReference type="ARBA" id="ARBA00022763"/>
    </source>
</evidence>
<organism evidence="4 5">
    <name type="scientific">Amborella trichopoda</name>
    <dbReference type="NCBI Taxonomy" id="13333"/>
    <lineage>
        <taxon>Eukaryota</taxon>
        <taxon>Viridiplantae</taxon>
        <taxon>Streptophyta</taxon>
        <taxon>Embryophyta</taxon>
        <taxon>Tracheophyta</taxon>
        <taxon>Spermatophyta</taxon>
        <taxon>Magnoliopsida</taxon>
        <taxon>Amborellales</taxon>
        <taxon>Amborellaceae</taxon>
        <taxon>Amborella</taxon>
    </lineage>
</organism>